<evidence type="ECO:0000256" key="1">
    <source>
        <dbReference type="SAM" id="Phobius"/>
    </source>
</evidence>
<dbReference type="RefSeq" id="WP_147744441.1">
    <property type="nucleotide sequence ID" value="NZ_VRUR01000002.1"/>
</dbReference>
<feature type="transmembrane region" description="Helical" evidence="1">
    <location>
        <begin position="101"/>
        <end position="125"/>
    </location>
</feature>
<keyword evidence="1" id="KW-1133">Transmembrane helix</keyword>
<evidence type="ECO:0000313" key="3">
    <source>
        <dbReference type="Proteomes" id="UP000321456"/>
    </source>
</evidence>
<dbReference type="EMBL" id="VRUR01000002">
    <property type="protein sequence ID" value="TXN35697.1"/>
    <property type="molecule type" value="Genomic_DNA"/>
</dbReference>
<evidence type="ECO:0000313" key="2">
    <source>
        <dbReference type="EMBL" id="TXN35697.1"/>
    </source>
</evidence>
<dbReference type="Proteomes" id="UP000321456">
    <property type="component" value="Unassembled WGS sequence"/>
</dbReference>
<organism evidence="2 3">
    <name type="scientific">Flagellimonas hymeniacidonis</name>
    <dbReference type="NCBI Taxonomy" id="2603628"/>
    <lineage>
        <taxon>Bacteria</taxon>
        <taxon>Pseudomonadati</taxon>
        <taxon>Bacteroidota</taxon>
        <taxon>Flavobacteriia</taxon>
        <taxon>Flavobacteriales</taxon>
        <taxon>Flavobacteriaceae</taxon>
        <taxon>Flagellimonas</taxon>
    </lineage>
</organism>
<keyword evidence="1" id="KW-0812">Transmembrane</keyword>
<protein>
    <submittedName>
        <fullName evidence="2">Uncharacterized protein</fullName>
    </submittedName>
</protein>
<accession>A0A5C8V5A8</accession>
<keyword evidence="3" id="KW-1185">Reference proteome</keyword>
<proteinExistence type="predicted"/>
<gene>
    <name evidence="2" type="ORF">FVB32_14070</name>
</gene>
<keyword evidence="1" id="KW-0472">Membrane</keyword>
<reference evidence="2 3" key="1">
    <citation type="submission" date="2019-08" db="EMBL/GenBank/DDBJ databases">
        <title>Professor.</title>
        <authorList>
            <person name="Park J.S."/>
        </authorList>
    </citation>
    <scope>NUCLEOTIDE SEQUENCE [LARGE SCALE GENOMIC DNA]</scope>
    <source>
        <strain evidence="2 3">176CP5-101</strain>
    </source>
</reference>
<comment type="caution">
    <text evidence="2">The sequence shown here is derived from an EMBL/GenBank/DDBJ whole genome shotgun (WGS) entry which is preliminary data.</text>
</comment>
<name>A0A5C8V5A8_9FLAO</name>
<dbReference type="AlphaFoldDB" id="A0A5C8V5A8"/>
<sequence length="417" mass="47194">MYPEYELVQTCLQEIERKLSWGPSNTWHNDVFVELSEHIQQHTQVLLSPTTLKRVWGKVDYKSTPSITTLNTLAQYTGYQNWRDFKNKSSTKKPSRFYQKITSNLGVIMLGASLMTIVFISFYSLKSSDSRNETLDLSKISFSSRPVTSGLPNSVVFNVDLDGISSDSIYIQQYWDPNKTIKLSKGQKQATGQYYLPGYFRAKLLVDGKIIKRHDLYIKSDGWLGTVDYEPIPKYVQTKEITARPLAFSAEILEEIKSNEKPISSTFHLVDDFESISGDNFVLNTTLKNSYNEKWAVCQHVAIFVLGTKSSLIIPFSIPGCTSEIGVMMSDVYLNGKKHDLSGLGVDMSVHRNFRIAVKDKKLSVSLEGTELFRGSYTESIGEIAGLRYRFLGAGEISSIILTDSLEQHVVIEDHFY</sequence>